<sequence>MSWNSKVVWGEGLFLRPHHLQQADRYLENLVDARTRFITPYPWGFSTLEIDRDLAQQSRFGLRRASGILPDGTPFDIPAHSPLPAPIDVPDAAAKQLLWLTMPVAAANTREVDEPTSATASRYVTASETLIDSTAAMRVEEEIDVAYPRLGFDLRKTAKPGYVSMPIARIVEVRDKTIVFDDKFVPPVLITSAYPAIDGWIDRAIGWIEAKLEELARYAADPTAGGGLQSADFFVLQLLNRHLPVLQHFRHSRYIHPERLYEEFVRMVGELATFATPERRTRTYPRYDHDNLELVFEPILRDLQDFLSARLGRRAIRLELIERAPNAFVSTIRDRSLFRNANFVLEVAARRPLIEIQLQFPQLFKIGPNTKMNDIVNAHLPGVGLNHIPTPPSQIRAVADHVYFLLDKNSPLWPEFSTANAIGLHFSGDWPELQLDLWAILGDRR</sequence>
<dbReference type="PANTHER" id="PTHR35566:SF1">
    <property type="entry name" value="TYPE VI SECRETION SYSTEM BASEPLATE COMPONENT TSSK1"/>
    <property type="match status" value="1"/>
</dbReference>
<evidence type="ECO:0000313" key="1">
    <source>
        <dbReference type="EMBL" id="AOO81784.1"/>
    </source>
</evidence>
<accession>A0A1D7U344</accession>
<dbReference type="KEGG" id="bvv:BHK69_16190"/>
<dbReference type="Proteomes" id="UP000094969">
    <property type="component" value="Chromosome"/>
</dbReference>
<dbReference type="EMBL" id="CP017147">
    <property type="protein sequence ID" value="AOO81784.1"/>
    <property type="molecule type" value="Genomic_DNA"/>
</dbReference>
<dbReference type="OrthoDB" id="9775333at2"/>
<dbReference type="PANTHER" id="PTHR35566">
    <property type="entry name" value="BLR3599 PROTEIN"/>
    <property type="match status" value="1"/>
</dbReference>
<dbReference type="RefSeq" id="WP_069690994.1">
    <property type="nucleotide sequence ID" value="NZ_CP017147.1"/>
</dbReference>
<organism evidence="1 2">
    <name type="scientific">Bosea vaviloviae</name>
    <dbReference type="NCBI Taxonomy" id="1526658"/>
    <lineage>
        <taxon>Bacteria</taxon>
        <taxon>Pseudomonadati</taxon>
        <taxon>Pseudomonadota</taxon>
        <taxon>Alphaproteobacteria</taxon>
        <taxon>Hyphomicrobiales</taxon>
        <taxon>Boseaceae</taxon>
        <taxon>Bosea</taxon>
    </lineage>
</organism>
<dbReference type="Pfam" id="PF05936">
    <property type="entry name" value="T6SS_VasE"/>
    <property type="match status" value="1"/>
</dbReference>
<reference evidence="1 2" key="1">
    <citation type="journal article" date="2015" name="Antonie Van Leeuwenhoek">
        <title>Bosea vaviloviae sp. nov., a new species of slow-growing rhizobia isolated from nodules of the relict species Vavilovia formosa (Stev.) Fed.</title>
        <authorList>
            <person name="Safronova V.I."/>
            <person name="Kuznetsova I.G."/>
            <person name="Sazanova A.L."/>
            <person name="Kimeklis A.K."/>
            <person name="Belimov A.A."/>
            <person name="Andronov E.E."/>
            <person name="Pinaev A.G."/>
            <person name="Chizhevskaya E.P."/>
            <person name="Pukhaev A.R."/>
            <person name="Popov K.P."/>
            <person name="Willems A."/>
            <person name="Tikhonovich I.A."/>
        </authorList>
    </citation>
    <scope>NUCLEOTIDE SEQUENCE [LARGE SCALE GENOMIC DNA]</scope>
    <source>
        <strain evidence="1 2">Vaf18</strain>
    </source>
</reference>
<dbReference type="InterPro" id="IPR010263">
    <property type="entry name" value="T6SS_TssK"/>
</dbReference>
<dbReference type="STRING" id="1526658.BHK69_16190"/>
<dbReference type="NCBIfam" id="TIGR03353">
    <property type="entry name" value="VI_chp_4"/>
    <property type="match status" value="1"/>
</dbReference>
<dbReference type="AlphaFoldDB" id="A0A1D7U344"/>
<evidence type="ECO:0000313" key="2">
    <source>
        <dbReference type="Proteomes" id="UP000094969"/>
    </source>
</evidence>
<gene>
    <name evidence="1" type="ORF">BHK69_16190</name>
</gene>
<protein>
    <submittedName>
        <fullName evidence="1">Type VI secretion system-associated protein</fullName>
    </submittedName>
</protein>
<name>A0A1D7U344_9HYPH</name>
<proteinExistence type="predicted"/>
<keyword evidence="2" id="KW-1185">Reference proteome</keyword>